<evidence type="ECO:0000313" key="3">
    <source>
        <dbReference type="Proteomes" id="UP000683517"/>
    </source>
</evidence>
<dbReference type="Proteomes" id="UP000683517">
    <property type="component" value="Chromosome"/>
</dbReference>
<sequence>MSKLNKIIVLLSLTITLQACGNESSTTDPVIIPQPHAKKDVYVLGSSTFEYMNNALTATASRNNYNLINYAKASEYLYSMCLRVGAFPGTVRFKNTQLLLNTKNYFDADWPMDHALKTFDVKINDNQGQIGVDENGYYFISQQLIKKDIDKNTYYPIYSLFPKVKSDSIFIVNLGKNNLLSGDQTQGSSQYVIEKSNQCINWIDENLTHNVLVVGFFTTTQPSQGLIDKVNFVNNSLSKTYSNHYFDLKKYIESDEIWNDTSITPTTDDIKYQKNQYVPLSLSRDAYHVNEKTNVAISNKLINLVSNGF</sequence>
<name>A0ABX8L520_9GAMM</name>
<gene>
    <name evidence="2" type="ORF">I6L30_15895</name>
</gene>
<dbReference type="RefSeq" id="WP_216984696.1">
    <property type="nucleotide sequence ID" value="NZ_CP077365.1"/>
</dbReference>
<reference evidence="2 3" key="1">
    <citation type="submission" date="2021-06" db="EMBL/GenBank/DDBJ databases">
        <title>FDA dAtabase for Regulatory Grade micrObial Sequences (FDA-ARGOS): Supporting development and validation of Infectious Disease Dx tests.</title>
        <authorList>
            <person name="Sproer C."/>
            <person name="Gronow S."/>
            <person name="Severitt S."/>
            <person name="Schroder I."/>
            <person name="Tallon L."/>
            <person name="Sadzewicz L."/>
            <person name="Zhao X."/>
            <person name="Boylan J."/>
            <person name="Ott S."/>
            <person name="Bowen H."/>
            <person name="Vavikolanu K."/>
            <person name="Mehta A."/>
            <person name="Aluvathingal J."/>
            <person name="Nadendla S."/>
            <person name="Lowell S."/>
            <person name="Myers T."/>
            <person name="Yan Y."/>
        </authorList>
    </citation>
    <scope>NUCLEOTIDE SEQUENCE [LARGE SCALE GENOMIC DNA]</scope>
    <source>
        <strain evidence="2 3">FDAARGOS 1400</strain>
    </source>
</reference>
<dbReference type="EMBL" id="CP077365">
    <property type="protein sequence ID" value="QXB45877.1"/>
    <property type="molecule type" value="Genomic_DNA"/>
</dbReference>
<evidence type="ECO:0008006" key="4">
    <source>
        <dbReference type="Google" id="ProtNLM"/>
    </source>
</evidence>
<dbReference type="PROSITE" id="PS51257">
    <property type="entry name" value="PROKAR_LIPOPROTEIN"/>
    <property type="match status" value="1"/>
</dbReference>
<organism evidence="2 3">
    <name type="scientific">Acinetobacter seifertii</name>
    <dbReference type="NCBI Taxonomy" id="1530123"/>
    <lineage>
        <taxon>Bacteria</taxon>
        <taxon>Pseudomonadati</taxon>
        <taxon>Pseudomonadota</taxon>
        <taxon>Gammaproteobacteria</taxon>
        <taxon>Moraxellales</taxon>
        <taxon>Moraxellaceae</taxon>
        <taxon>Acinetobacter</taxon>
        <taxon>Acinetobacter calcoaceticus/baumannii complex</taxon>
    </lineage>
</organism>
<keyword evidence="1" id="KW-0732">Signal</keyword>
<feature type="chain" id="PRO_5046720108" description="SGNH/GDSL hydrolase family protein" evidence="1">
    <location>
        <begin position="22"/>
        <end position="309"/>
    </location>
</feature>
<protein>
    <recommendedName>
        <fullName evidence="4">SGNH/GDSL hydrolase family protein</fullName>
    </recommendedName>
</protein>
<accession>A0ABX8L520</accession>
<evidence type="ECO:0000313" key="2">
    <source>
        <dbReference type="EMBL" id="QXB45877.1"/>
    </source>
</evidence>
<feature type="signal peptide" evidence="1">
    <location>
        <begin position="1"/>
        <end position="21"/>
    </location>
</feature>
<proteinExistence type="predicted"/>
<keyword evidence="3" id="KW-1185">Reference proteome</keyword>
<evidence type="ECO:0000256" key="1">
    <source>
        <dbReference type="SAM" id="SignalP"/>
    </source>
</evidence>